<dbReference type="RefSeq" id="WP_237486638.1">
    <property type="nucleotide sequence ID" value="NZ_CAKLCM010000003.1"/>
</dbReference>
<sequence>MKITDFFPEQGQVQRLYCDECQGHLDLVFADFHELVTGVDIEIKGLPMLHCGSCDKSFFPDDSRFSVIHLHEQAFKKSSNNVTVTRNKTNQDFGFGVVPFIYDSDDYKYIPGLKRPWDEGFLTPVFFNKEVLLKYDSSPTYRLSFASTTYGEILSGDDFSMPFGINKNGKVVMWLGDIARLPDAEQYYLRSENIESDHSIGSEFYDGQIECIFTDLSKEDALFKSRSIFLEACFNKFGIKIAHLDSEVFDLSVSFNTPVVDTEKERRHVADTLNKIYLESFDNKALGDVISKLGGDPKNLGSIKRLQKVIELSCSDVDIFALMSPFYILYDLRVVYSHIGSKESEQEKLDFVIERLDLGANSGLMEIYPSLVVKLGESYERLTELLK</sequence>
<accession>A0ABM8ZNF6</accession>
<proteinExistence type="predicted"/>
<evidence type="ECO:0000313" key="1">
    <source>
        <dbReference type="EMBL" id="CAH0530133.1"/>
    </source>
</evidence>
<keyword evidence="2" id="KW-1185">Reference proteome</keyword>
<protein>
    <submittedName>
        <fullName evidence="1">Uncharacterized protein</fullName>
    </submittedName>
</protein>
<evidence type="ECO:0000313" key="2">
    <source>
        <dbReference type="Proteomes" id="UP000838160"/>
    </source>
</evidence>
<dbReference type="Proteomes" id="UP000838160">
    <property type="component" value="Unassembled WGS sequence"/>
</dbReference>
<dbReference type="EMBL" id="CAKLCM010000003">
    <property type="protein sequence ID" value="CAH0530133.1"/>
    <property type="molecule type" value="Genomic_DNA"/>
</dbReference>
<reference evidence="1" key="1">
    <citation type="submission" date="2021-12" db="EMBL/GenBank/DDBJ databases">
        <authorList>
            <person name="Rodrigo-Torres L."/>
            <person name="Arahal R. D."/>
            <person name="Lucena T."/>
        </authorList>
    </citation>
    <scope>NUCLEOTIDE SEQUENCE</scope>
    <source>
        <strain evidence="1">CECT 8226</strain>
    </source>
</reference>
<comment type="caution">
    <text evidence="1">The sequence shown here is derived from an EMBL/GenBank/DDBJ whole genome shotgun (WGS) entry which is preliminary data.</text>
</comment>
<name>A0ABM8ZNF6_9VIBR</name>
<organism evidence="1 2">
    <name type="scientific">Vibrio hippocampi</name>
    <dbReference type="NCBI Taxonomy" id="654686"/>
    <lineage>
        <taxon>Bacteria</taxon>
        <taxon>Pseudomonadati</taxon>
        <taxon>Pseudomonadota</taxon>
        <taxon>Gammaproteobacteria</taxon>
        <taxon>Vibrionales</taxon>
        <taxon>Vibrionaceae</taxon>
        <taxon>Vibrio</taxon>
    </lineage>
</organism>
<gene>
    <name evidence="1" type="ORF">VHP8226_03848</name>
</gene>